<dbReference type="SMART" id="SM00822">
    <property type="entry name" value="PKS_KR"/>
    <property type="match status" value="1"/>
</dbReference>
<dbReference type="EMBL" id="JAJGNA010000019">
    <property type="protein sequence ID" value="MCC4309621.1"/>
    <property type="molecule type" value="Genomic_DNA"/>
</dbReference>
<dbReference type="InterPro" id="IPR002347">
    <property type="entry name" value="SDR_fam"/>
</dbReference>
<dbReference type="SUPFAM" id="SSF51735">
    <property type="entry name" value="NAD(P)-binding Rossmann-fold domains"/>
    <property type="match status" value="1"/>
</dbReference>
<protein>
    <submittedName>
        <fullName evidence="3">SDR family oxidoreductase</fullName>
    </submittedName>
</protein>
<dbReference type="AlphaFoldDB" id="A0A9Q3ULW2"/>
<proteinExistence type="inferred from homology"/>
<comment type="caution">
    <text evidence="3">The sequence shown here is derived from an EMBL/GenBank/DDBJ whole genome shotgun (WGS) entry which is preliminary data.</text>
</comment>
<evidence type="ECO:0000313" key="3">
    <source>
        <dbReference type="EMBL" id="MCC4309621.1"/>
    </source>
</evidence>
<dbReference type="InterPro" id="IPR057326">
    <property type="entry name" value="KR_dom"/>
</dbReference>
<dbReference type="PANTHER" id="PTHR43943:SF2">
    <property type="entry name" value="DEHYDROGENASE_REDUCTASE 4"/>
    <property type="match status" value="1"/>
</dbReference>
<dbReference type="Proteomes" id="UP001108027">
    <property type="component" value="Unassembled WGS sequence"/>
</dbReference>
<dbReference type="NCBIfam" id="NF005559">
    <property type="entry name" value="PRK07231.1"/>
    <property type="match status" value="1"/>
</dbReference>
<evidence type="ECO:0000256" key="1">
    <source>
        <dbReference type="ARBA" id="ARBA00006484"/>
    </source>
</evidence>
<organism evidence="3 4">
    <name type="scientific">Alloalcanivorax marinus</name>
    <dbReference type="NCBI Taxonomy" id="1177169"/>
    <lineage>
        <taxon>Bacteria</taxon>
        <taxon>Pseudomonadati</taxon>
        <taxon>Pseudomonadota</taxon>
        <taxon>Gammaproteobacteria</taxon>
        <taxon>Oceanospirillales</taxon>
        <taxon>Alcanivoracaceae</taxon>
        <taxon>Alloalcanivorax</taxon>
    </lineage>
</organism>
<reference evidence="3" key="1">
    <citation type="submission" date="2021-10" db="EMBL/GenBank/DDBJ databases">
        <title>The diversity and Nitrogen Metabolism of Culturable Nitrate-Utilizing Bacteria Within the Oxygen Minimum Zone of the Changjiang (Yangtze River)Estuary.</title>
        <authorList>
            <person name="Zhang D."/>
            <person name="Zheng J."/>
            <person name="Liu S."/>
            <person name="He W."/>
        </authorList>
    </citation>
    <scope>NUCLEOTIDE SEQUENCE</scope>
    <source>
        <strain evidence="3">FXH-223</strain>
    </source>
</reference>
<feature type="domain" description="Ketoreductase" evidence="2">
    <location>
        <begin position="10"/>
        <end position="190"/>
    </location>
</feature>
<dbReference type="Pfam" id="PF13561">
    <property type="entry name" value="adh_short_C2"/>
    <property type="match status" value="1"/>
</dbReference>
<comment type="similarity">
    <text evidence="1">Belongs to the short-chain dehydrogenases/reductases (SDR) family.</text>
</comment>
<evidence type="ECO:0000313" key="4">
    <source>
        <dbReference type="Proteomes" id="UP001108027"/>
    </source>
</evidence>
<dbReference type="InterPro" id="IPR036291">
    <property type="entry name" value="NAD(P)-bd_dom_sf"/>
</dbReference>
<gene>
    <name evidence="3" type="ORF">LL252_13680</name>
</gene>
<dbReference type="Gene3D" id="3.40.50.720">
    <property type="entry name" value="NAD(P)-binding Rossmann-like Domain"/>
    <property type="match status" value="1"/>
</dbReference>
<sequence length="254" mass="26767">MSKLFDLTGKVALITGSTRGIGKAIAEEMARAGAKVVISSRKPEPCHEVCEAIKAEGGEAIAVPCNVGKKDDLMNLVDETLAAFGKIDILVCNAATNPVYGPTAELTDEAWDKIMDTNVKGTFWLCNRVLPEMDKNGGGNVVIISSIAGLRGNTVIGTYGVSKAAEAALARNLAVEWGPRNIRVNAIAPGLVRTDFAKALTEDPERRKRAEERTPVRRIGEPVDIAGVALFLSSAASGYVTGQTIVADGGETIC</sequence>
<dbReference type="PRINTS" id="PR00081">
    <property type="entry name" value="GDHRDH"/>
</dbReference>
<keyword evidence="4" id="KW-1185">Reference proteome</keyword>
<name>A0A9Q3ULW2_9GAMM</name>
<dbReference type="PRINTS" id="PR00080">
    <property type="entry name" value="SDRFAMILY"/>
</dbReference>
<dbReference type="CDD" id="cd05233">
    <property type="entry name" value="SDR_c"/>
    <property type="match status" value="1"/>
</dbReference>
<dbReference type="FunFam" id="3.40.50.720:FF:000084">
    <property type="entry name" value="Short-chain dehydrogenase reductase"/>
    <property type="match status" value="1"/>
</dbReference>
<dbReference type="RefSeq" id="WP_204430525.1">
    <property type="nucleotide sequence ID" value="NZ_JADDOL010000018.1"/>
</dbReference>
<evidence type="ECO:0000259" key="2">
    <source>
        <dbReference type="SMART" id="SM00822"/>
    </source>
</evidence>
<accession>A0A9Q3ULW2</accession>
<dbReference type="PANTHER" id="PTHR43943">
    <property type="entry name" value="DEHYDROGENASE/REDUCTASE (SDR FAMILY) MEMBER 4"/>
    <property type="match status" value="1"/>
</dbReference>